<dbReference type="SMART" id="SM00239">
    <property type="entry name" value="C2"/>
    <property type="match status" value="1"/>
</dbReference>
<dbReference type="PANTHER" id="PTHR20837:SF0">
    <property type="entry name" value="COILED-COIL AND C2 DOMAIN-CONTAINING PROTEIN 2A"/>
    <property type="match status" value="1"/>
</dbReference>
<dbReference type="Proteomes" id="UP000002009">
    <property type="component" value="Chromosome 3"/>
</dbReference>
<gene>
    <name evidence="3" type="ORF">MICPUN_56742</name>
</gene>
<dbReference type="InterPro" id="IPR035892">
    <property type="entry name" value="C2_domain_sf"/>
</dbReference>
<dbReference type="InterPro" id="IPR056290">
    <property type="entry name" value="CEPT76/DRC7_peptidase-like_dom"/>
</dbReference>
<dbReference type="eggNOG" id="KOG3639">
    <property type="taxonomic scope" value="Eukaryota"/>
</dbReference>
<dbReference type="InterPro" id="IPR052434">
    <property type="entry name" value="Tectonic-like_complex_comp"/>
</dbReference>
<keyword evidence="4" id="KW-1185">Reference proteome</keyword>
<dbReference type="Pfam" id="PF15625">
    <property type="entry name" value="CC2D2AN-C2"/>
    <property type="match status" value="1"/>
</dbReference>
<feature type="compositionally biased region" description="Polar residues" evidence="1">
    <location>
        <begin position="1"/>
        <end position="24"/>
    </location>
</feature>
<dbReference type="PANTHER" id="PTHR20837">
    <property type="entry name" value="CENTROSOMAL PROTEIN-RELATED"/>
    <property type="match status" value="1"/>
</dbReference>
<dbReference type="KEGG" id="mis:MICPUN_56742"/>
<dbReference type="Gene3D" id="3.10.620.30">
    <property type="match status" value="1"/>
</dbReference>
<dbReference type="Pfam" id="PF24656">
    <property type="entry name" value="CEPT76_peptidase"/>
    <property type="match status" value="1"/>
</dbReference>
<evidence type="ECO:0000259" key="2">
    <source>
        <dbReference type="SMART" id="SM00239"/>
    </source>
</evidence>
<evidence type="ECO:0000313" key="3">
    <source>
        <dbReference type="EMBL" id="ACO61675.1"/>
    </source>
</evidence>
<dbReference type="RefSeq" id="XP_002500417.1">
    <property type="nucleotide sequence ID" value="XM_002500371.1"/>
</dbReference>
<evidence type="ECO:0000313" key="4">
    <source>
        <dbReference type="Proteomes" id="UP000002009"/>
    </source>
</evidence>
<dbReference type="InterPro" id="IPR028928">
    <property type="entry name" value="CC2D2AN-C2"/>
</dbReference>
<accession>C1E146</accession>
<dbReference type="EMBL" id="CP001324">
    <property type="protein sequence ID" value="ACO61675.1"/>
    <property type="molecule type" value="Genomic_DNA"/>
</dbReference>
<dbReference type="Gene3D" id="2.60.40.150">
    <property type="entry name" value="C2 domain"/>
    <property type="match status" value="1"/>
</dbReference>
<dbReference type="InParanoid" id="C1E146"/>
<dbReference type="GeneID" id="8241608"/>
<reference evidence="3 4" key="1">
    <citation type="journal article" date="2009" name="Science">
        <title>Green evolution and dynamic adaptations revealed by genomes of the marine picoeukaryotes Micromonas.</title>
        <authorList>
            <person name="Worden A.Z."/>
            <person name="Lee J.H."/>
            <person name="Mock T."/>
            <person name="Rouze P."/>
            <person name="Simmons M.P."/>
            <person name="Aerts A.L."/>
            <person name="Allen A.E."/>
            <person name="Cuvelier M.L."/>
            <person name="Derelle E."/>
            <person name="Everett M.V."/>
            <person name="Foulon E."/>
            <person name="Grimwood J."/>
            <person name="Gundlach H."/>
            <person name="Henrissat B."/>
            <person name="Napoli C."/>
            <person name="McDonald S.M."/>
            <person name="Parker M.S."/>
            <person name="Rombauts S."/>
            <person name="Salamov A."/>
            <person name="Von Dassow P."/>
            <person name="Badger J.H."/>
            <person name="Coutinho P.M."/>
            <person name="Demir E."/>
            <person name="Dubchak I."/>
            <person name="Gentemann C."/>
            <person name="Eikrem W."/>
            <person name="Gready J.E."/>
            <person name="John U."/>
            <person name="Lanier W."/>
            <person name="Lindquist E.A."/>
            <person name="Lucas S."/>
            <person name="Mayer K.F."/>
            <person name="Moreau H."/>
            <person name="Not F."/>
            <person name="Otillar R."/>
            <person name="Panaud O."/>
            <person name="Pangilinan J."/>
            <person name="Paulsen I."/>
            <person name="Piegu B."/>
            <person name="Poliakov A."/>
            <person name="Robbens S."/>
            <person name="Schmutz J."/>
            <person name="Toulza E."/>
            <person name="Wyss T."/>
            <person name="Zelensky A."/>
            <person name="Zhou K."/>
            <person name="Armbrust E.V."/>
            <person name="Bhattacharya D."/>
            <person name="Goodenough U.W."/>
            <person name="Van de Peer Y."/>
            <person name="Grigoriev I.V."/>
        </authorList>
    </citation>
    <scope>NUCLEOTIDE SEQUENCE [LARGE SCALE GENOMIC DNA]</scope>
    <source>
        <strain evidence="4">RCC299 / NOUM17</strain>
    </source>
</reference>
<dbReference type="GO" id="GO:1905515">
    <property type="term" value="P:non-motile cilium assembly"/>
    <property type="evidence" value="ECO:0007669"/>
    <property type="project" value="TreeGrafter"/>
</dbReference>
<feature type="region of interest" description="Disordered" evidence="1">
    <location>
        <begin position="1"/>
        <end position="75"/>
    </location>
</feature>
<sequence>MSGQVVTGTPVFSMSPSNPRSAQVQPGMAPATPPPFNGSSSMSAPGYGAGAEGPGASSSPAHTALDVDDQGNRGGDFVTRTWQPARAPDAVALAEVTSQMTSAANVAEVFKATGLGQQDIQSSASRTTEDDGLIVRQRPRARADNIAVRKARAAREARPGDWFDPNDGGILCQADPVPPGVERARPARWFDPEAPYLQTVPATDSRIDLEIVDAAGSDRTYRFDISVGRLEFSCHPLMSKEDFLAAQLEESFRSYKRREASDLVTLYTAKSAAAAARARALRQEMAAGAALWLAGVSPSDRLIALEEEAEEAQRLAIDEGDRMKASVQHMSELHDAIERERIAYGCRSTSIRFAVRQKGNGESEPVLLAGAARDEGAHVPKPEQQRRAKATSTRFCVALEVNGQQVPGTSRPVTLRSSGGFSTEVAHAFSLSVQRWPDSVRLALYEKGTIVDTFLAVVPIAVPGSNPGEPLQDPAPRQYQFSAESPHAPTWRGAQPGASQVQYTSGSLFVTCAWTPNAAEAINMGAYGRQHTADVERSVPVAPPPPPSTAAKRAAAAAKVGYADAAGGFGRAVPRPAPDAVPGGSPSKTSAAALRASLDPLNPEDATLLETLATREALRNAGGGGFRLNLNDETMLGVNAKATKRQQLLKLRAEGGVEALPEGGVPLSEGDIPDHLLEQNAEVQSQSKLLSAQLPGLAEADKRATRIAEFLAKVKLNVAKGRRDQKMGARASKGVMHTDDVVKDSPLPDITFDLTGVFEFFQPRRKLRPARRRAAPPESHPDYCELVVGIQKAFNLPTRAGMQGGAMGGVGGGRRSMQRGGGGGGGGYGGGYGDGYGGGAALVASGELNSFVEVSFQGQTLRTRLANGSAPSWQESLQLPFRPPGGDFSPAALQGCEDVVTISLFDEATEPAERTYGAGAVAGGTSTTQHFLGSIDIPVAALYRGDGGKIEGVLPLDAPPVLLGYSGAGGGGGSGGGRASLPGGGGLAQQPKPSMSVYIQFAPALAKPEPTLSDPGVGEDESVLRHAKVWEKECRAASRHTKQRPYRAVATDGMGRSVHLCRYIASAQLPPGFQGAVADEPTLRQLMRFCHLVPHVTDMSAFNLPPGVDIWTTSQEFLDMCAGDSEEHALLLCGFLVALGVEAYVVLGVSATDSDAAMVFTPGGQGKRPGNPPTYAPMLEDSLIWDPMAGTIFSVYDSACSACLGEIGVVFNSDNVWANVQAHGRPHEMNWNLNDTHGWRPFFSAGSFPHRAMPTVQTAITYESYPPAFYERLGAAVEREAMDAIVKKRARQHTPFNRRASRALKDLLRDLEGQILISPDDQGGGLNLGGGMRVGSLTELHMSQLAGICEGYTVTGCPMNLPFTDAATVRDVIDRLKIADTTRSDVEFAVATHVEPYGCTFVCSVWVYVVRLTKISSYQ</sequence>
<protein>
    <submittedName>
        <fullName evidence="3">C2 domain-containing protein</fullName>
    </submittedName>
</protein>
<dbReference type="GO" id="GO:1904491">
    <property type="term" value="P:protein localization to ciliary transition zone"/>
    <property type="evidence" value="ECO:0007669"/>
    <property type="project" value="TreeGrafter"/>
</dbReference>
<name>C1E146_MICCC</name>
<proteinExistence type="predicted"/>
<dbReference type="OrthoDB" id="2162143at2759"/>
<dbReference type="SUPFAM" id="SSF49562">
    <property type="entry name" value="C2 domain (Calcium/lipid-binding domain, CaLB)"/>
    <property type="match status" value="1"/>
</dbReference>
<dbReference type="OMA" id="CARENQN"/>
<dbReference type="GO" id="GO:0035869">
    <property type="term" value="C:ciliary transition zone"/>
    <property type="evidence" value="ECO:0007669"/>
    <property type="project" value="TreeGrafter"/>
</dbReference>
<dbReference type="InterPro" id="IPR000008">
    <property type="entry name" value="C2_dom"/>
</dbReference>
<evidence type="ECO:0000256" key="1">
    <source>
        <dbReference type="SAM" id="MobiDB-lite"/>
    </source>
</evidence>
<feature type="domain" description="C2" evidence="2">
    <location>
        <begin position="785"/>
        <end position="951"/>
    </location>
</feature>
<organism evidence="3 4">
    <name type="scientific">Micromonas commoda (strain RCC299 / NOUM17 / CCMP2709)</name>
    <name type="common">Picoplanktonic green alga</name>
    <dbReference type="NCBI Taxonomy" id="296587"/>
    <lineage>
        <taxon>Eukaryota</taxon>
        <taxon>Viridiplantae</taxon>
        <taxon>Chlorophyta</taxon>
        <taxon>Mamiellophyceae</taxon>
        <taxon>Mamiellales</taxon>
        <taxon>Mamiellaceae</taxon>
        <taxon>Micromonas</taxon>
    </lineage>
</organism>
<dbReference type="STRING" id="296587.C1E146"/>